<dbReference type="AlphaFoldDB" id="A0A0B5D0J9"/>
<dbReference type="RefSeq" id="WP_040084987.1">
    <property type="nucleotide sequence ID" value="NZ_BCSU01000004.1"/>
</dbReference>
<protein>
    <recommendedName>
        <fullName evidence="6">Putative tRNA (cytidine(34)-2'-O)-methyltransferase</fullName>
        <ecNumber evidence="6">2.1.1.207</ecNumber>
    </recommendedName>
    <alternativeName>
        <fullName evidence="6">tRNA (cytidine/uridine-2'-O-)-methyltransferase</fullName>
    </alternativeName>
</protein>
<dbReference type="PIRSF" id="PIRSF029256">
    <property type="entry name" value="SpoU_TrmH_prd"/>
    <property type="match status" value="1"/>
</dbReference>
<proteinExistence type="inferred from homology"/>
<keyword evidence="5 6" id="KW-0819">tRNA processing</keyword>
<accession>A0A0B5D0J9</accession>
<keyword evidence="10" id="KW-1185">Reference proteome</keyword>
<evidence type="ECO:0000256" key="4">
    <source>
        <dbReference type="ARBA" id="ARBA00022691"/>
    </source>
</evidence>
<evidence type="ECO:0000259" key="8">
    <source>
        <dbReference type="Pfam" id="PF00588"/>
    </source>
</evidence>
<dbReference type="InterPro" id="IPR029026">
    <property type="entry name" value="tRNA_m1G_MTases_N"/>
</dbReference>
<keyword evidence="3 6" id="KW-0808">Transferase</keyword>
<dbReference type="EMBL" id="CP005286">
    <property type="protein sequence ID" value="AJE32325.1"/>
    <property type="molecule type" value="Genomic_DNA"/>
</dbReference>
<dbReference type="GO" id="GO:0141102">
    <property type="term" value="F:tRNA (5-carboxymethylaminomethyluridine(34)-2'-O)-methyltransferase activity"/>
    <property type="evidence" value="ECO:0007669"/>
    <property type="project" value="RHEA"/>
</dbReference>
<sequence>MARLHVIFDNPVIPPNTGNAIRMCAGSGAHLHLVEPLGFDLSEKHLRRAGLDYHDLAEVTVHGSFEECLSTLPSSRIFPFTTQATVWHTDVAWREGDALLFGTETTGLPESVLAHPRLEHEVRIPMIPGRRSMNLSNSAAVATYEAWRQLGFPGGV</sequence>
<dbReference type="GO" id="GO:0002130">
    <property type="term" value="P:wobble position ribose methylation"/>
    <property type="evidence" value="ECO:0007669"/>
    <property type="project" value="TreeGrafter"/>
</dbReference>
<dbReference type="GO" id="GO:0042802">
    <property type="term" value="F:identical protein binding"/>
    <property type="evidence" value="ECO:0007669"/>
    <property type="project" value="UniProtKB-ARBA"/>
</dbReference>
<dbReference type="CDD" id="cd18094">
    <property type="entry name" value="SpoU-like_TrmL"/>
    <property type="match status" value="1"/>
</dbReference>
<dbReference type="GO" id="GO:0003723">
    <property type="term" value="F:RNA binding"/>
    <property type="evidence" value="ECO:0007669"/>
    <property type="project" value="InterPro"/>
</dbReference>
<comment type="catalytic activity">
    <reaction evidence="6">
        <text>cytidine(34) in tRNA + S-adenosyl-L-methionine = 2'-O-methylcytidine(34) in tRNA + S-adenosyl-L-homocysteine + H(+)</text>
        <dbReference type="Rhea" id="RHEA:43084"/>
        <dbReference type="Rhea" id="RHEA-COMP:10331"/>
        <dbReference type="Rhea" id="RHEA-COMP:10332"/>
        <dbReference type="ChEBI" id="CHEBI:15378"/>
        <dbReference type="ChEBI" id="CHEBI:57856"/>
        <dbReference type="ChEBI" id="CHEBI:59789"/>
        <dbReference type="ChEBI" id="CHEBI:74495"/>
        <dbReference type="ChEBI" id="CHEBI:82748"/>
        <dbReference type="EC" id="2.1.1.207"/>
    </reaction>
</comment>
<dbReference type="HOGENOM" id="CLU_110125_1_0_11"/>
<dbReference type="PANTHER" id="PTHR42971:SF1">
    <property type="entry name" value="TRNA (CYTIDINE(34)-2'-O)-METHYLTRANSFERASE"/>
    <property type="match status" value="1"/>
</dbReference>
<dbReference type="GO" id="GO:0141098">
    <property type="term" value="F:tRNA (cytidine(34)-2'-O)-methyltransferase activity"/>
    <property type="evidence" value="ECO:0007669"/>
    <property type="project" value="RHEA"/>
</dbReference>
<keyword evidence="2 6" id="KW-0489">Methyltransferase</keyword>
<evidence type="ECO:0000256" key="3">
    <source>
        <dbReference type="ARBA" id="ARBA00022679"/>
    </source>
</evidence>
<evidence type="ECO:0000313" key="10">
    <source>
        <dbReference type="Proteomes" id="UP000031524"/>
    </source>
</evidence>
<comment type="subcellular location">
    <subcellularLocation>
        <location evidence="6">Cytoplasm</location>
    </subcellularLocation>
</comment>
<feature type="binding site" evidence="6 7">
    <location>
        <position position="124"/>
    </location>
    <ligand>
        <name>S-adenosyl-L-methionine</name>
        <dbReference type="ChEBI" id="CHEBI:59789"/>
    </ligand>
</feature>
<comment type="caution">
    <text evidence="6">Lacks conserved residue(s) required for the propagation of feature annotation.</text>
</comment>
<evidence type="ECO:0000256" key="5">
    <source>
        <dbReference type="ARBA" id="ARBA00022694"/>
    </source>
</evidence>
<dbReference type="STRING" id="1223515.B842_02360"/>
<gene>
    <name evidence="9" type="ORF">B842_02360</name>
</gene>
<dbReference type="InterPro" id="IPR016914">
    <property type="entry name" value="TrmL"/>
</dbReference>
<feature type="binding site" evidence="6 7">
    <location>
        <position position="102"/>
    </location>
    <ligand>
        <name>S-adenosyl-L-methionine</name>
        <dbReference type="ChEBI" id="CHEBI:59789"/>
    </ligand>
</feature>
<keyword evidence="4 6" id="KW-0949">S-adenosyl-L-methionine</keyword>
<dbReference type="HAMAP" id="MF_01885">
    <property type="entry name" value="tRNA_methyltr_TrmL"/>
    <property type="match status" value="1"/>
</dbReference>
<feature type="domain" description="tRNA/rRNA methyltransferase SpoU type" evidence="8">
    <location>
        <begin position="4"/>
        <end position="144"/>
    </location>
</feature>
<evidence type="ECO:0000313" key="9">
    <source>
        <dbReference type="EMBL" id="AJE32325.1"/>
    </source>
</evidence>
<dbReference type="Proteomes" id="UP000031524">
    <property type="component" value="Chromosome"/>
</dbReference>
<reference evidence="9 10" key="1">
    <citation type="submission" date="2013-04" db="EMBL/GenBank/DDBJ databases">
        <title>Complete genome sequence of Corynebacterium humireducens DSM 45392(T), isolated from a wastewater-fed microbial fuel cell.</title>
        <authorList>
            <person name="Ruckert C."/>
            <person name="Albersmeier A."/>
            <person name="Kalinowski J."/>
        </authorList>
    </citation>
    <scope>NUCLEOTIDE SEQUENCE [LARGE SCALE GENOMIC DNA]</scope>
    <source>
        <strain evidence="10">MFC-5</strain>
    </source>
</reference>
<keyword evidence="1 6" id="KW-0963">Cytoplasm</keyword>
<dbReference type="GO" id="GO:0005737">
    <property type="term" value="C:cytoplasm"/>
    <property type="evidence" value="ECO:0007669"/>
    <property type="project" value="UniProtKB-SubCell"/>
</dbReference>
<comment type="function">
    <text evidence="6">Could methylate the ribose at the nucleotide 34 wobble position in tRNA.</text>
</comment>
<evidence type="ECO:0000256" key="7">
    <source>
        <dbReference type="PIRSR" id="PIRSR029256-1"/>
    </source>
</evidence>
<comment type="similarity">
    <text evidence="6">Belongs to the class IV-like SAM-binding methyltransferase superfamily. RNA methyltransferase TrmH family. TrmL subfamily.</text>
</comment>
<evidence type="ECO:0000256" key="1">
    <source>
        <dbReference type="ARBA" id="ARBA00022490"/>
    </source>
</evidence>
<name>A0A0B5D0J9_9CORY</name>
<dbReference type="OrthoDB" id="9789043at2"/>
<dbReference type="Gene3D" id="3.40.1280.10">
    <property type="match status" value="1"/>
</dbReference>
<organism evidence="9 10">
    <name type="scientific">Corynebacterium humireducens NBRC 106098 = DSM 45392</name>
    <dbReference type="NCBI Taxonomy" id="1223515"/>
    <lineage>
        <taxon>Bacteria</taxon>
        <taxon>Bacillati</taxon>
        <taxon>Actinomycetota</taxon>
        <taxon>Actinomycetes</taxon>
        <taxon>Mycobacteriales</taxon>
        <taxon>Corynebacteriaceae</taxon>
        <taxon>Corynebacterium</taxon>
    </lineage>
</organism>
<dbReference type="InterPro" id="IPR029028">
    <property type="entry name" value="Alpha/beta_knot_MTases"/>
</dbReference>
<dbReference type="FunFam" id="3.40.1280.10:FF:000002">
    <property type="entry name" value="Peptidylprolyl isomerase"/>
    <property type="match status" value="1"/>
</dbReference>
<dbReference type="Pfam" id="PF00588">
    <property type="entry name" value="SpoU_methylase"/>
    <property type="match status" value="1"/>
</dbReference>
<comment type="catalytic activity">
    <reaction evidence="6">
        <text>5-carboxymethylaminomethyluridine(34) in tRNA(Leu) + S-adenosyl-L-methionine = 5-carboxymethylaminomethyl-2'-O-methyluridine(34) in tRNA(Leu) + S-adenosyl-L-homocysteine + H(+)</text>
        <dbReference type="Rhea" id="RHEA:43088"/>
        <dbReference type="Rhea" id="RHEA-COMP:10333"/>
        <dbReference type="Rhea" id="RHEA-COMP:10334"/>
        <dbReference type="ChEBI" id="CHEBI:15378"/>
        <dbReference type="ChEBI" id="CHEBI:57856"/>
        <dbReference type="ChEBI" id="CHEBI:59789"/>
        <dbReference type="ChEBI" id="CHEBI:74508"/>
        <dbReference type="ChEBI" id="CHEBI:74511"/>
        <dbReference type="EC" id="2.1.1.207"/>
    </reaction>
</comment>
<dbReference type="KEGG" id="chm:B842_02360"/>
<evidence type="ECO:0000256" key="2">
    <source>
        <dbReference type="ARBA" id="ARBA00022603"/>
    </source>
</evidence>
<feature type="binding site" evidence="6 7">
    <location>
        <position position="132"/>
    </location>
    <ligand>
        <name>S-adenosyl-L-methionine</name>
        <dbReference type="ChEBI" id="CHEBI:59789"/>
    </ligand>
</feature>
<dbReference type="PANTHER" id="PTHR42971">
    <property type="entry name" value="TRNA (CYTIDINE(34)-2'-O)-METHYLTRANSFERASE"/>
    <property type="match status" value="1"/>
</dbReference>
<dbReference type="EC" id="2.1.1.207" evidence="6"/>
<dbReference type="InterPro" id="IPR001537">
    <property type="entry name" value="SpoU_MeTrfase"/>
</dbReference>
<dbReference type="SUPFAM" id="SSF75217">
    <property type="entry name" value="alpha/beta knot"/>
    <property type="match status" value="1"/>
</dbReference>
<evidence type="ECO:0000256" key="6">
    <source>
        <dbReference type="HAMAP-Rule" id="MF_01885"/>
    </source>
</evidence>